<dbReference type="InterPro" id="IPR029008">
    <property type="entry name" value="EMC6-like"/>
</dbReference>
<evidence type="ECO:0000313" key="9">
    <source>
        <dbReference type="WBParaSite" id="TMUE_2000009186.1"/>
    </source>
</evidence>
<evidence type="ECO:0000256" key="1">
    <source>
        <dbReference type="ARBA" id="ARBA00004477"/>
    </source>
</evidence>
<dbReference type="PANTHER" id="PTHR12906">
    <property type="entry name" value="PROTEIN C20ORF24 RAB5-INTERACTING PROTEIN"/>
    <property type="match status" value="1"/>
</dbReference>
<dbReference type="GO" id="GO:0005739">
    <property type="term" value="C:mitochondrion"/>
    <property type="evidence" value="ECO:0007669"/>
    <property type="project" value="GOC"/>
</dbReference>
<organism evidence="8 9">
    <name type="scientific">Trichuris muris</name>
    <name type="common">Mouse whipworm</name>
    <dbReference type="NCBI Taxonomy" id="70415"/>
    <lineage>
        <taxon>Eukaryota</taxon>
        <taxon>Metazoa</taxon>
        <taxon>Ecdysozoa</taxon>
        <taxon>Nematoda</taxon>
        <taxon>Enoplea</taxon>
        <taxon>Dorylaimia</taxon>
        <taxon>Trichinellida</taxon>
        <taxon>Trichuridae</taxon>
        <taxon>Trichuris</taxon>
    </lineage>
</organism>
<evidence type="ECO:0000256" key="3">
    <source>
        <dbReference type="ARBA" id="ARBA00022692"/>
    </source>
</evidence>
<sequence length="118" mass="13309">MSASATPSLTTTELWKRAITPSSDWSQKDDLLDAIYWLKQLVSAILGILWGTLPLRGSLAITVYFITCSCVSYLYVISFQRVDEEWIGGMVEVIKEGFSTAFATFLVVWIVTYTFMFS</sequence>
<dbReference type="PANTHER" id="PTHR12906:SF0">
    <property type="entry name" value="GEL COMPLEX SUBUNIT OPTI"/>
    <property type="match status" value="1"/>
</dbReference>
<accession>A0A5S6QPA4</accession>
<evidence type="ECO:0000256" key="5">
    <source>
        <dbReference type="ARBA" id="ARBA00022989"/>
    </source>
</evidence>
<dbReference type="AlphaFoldDB" id="A0A5S6QPA4"/>
<dbReference type="Proteomes" id="UP000046395">
    <property type="component" value="Unassembled WGS sequence"/>
</dbReference>
<dbReference type="GO" id="GO:0005789">
    <property type="term" value="C:endoplasmic reticulum membrane"/>
    <property type="evidence" value="ECO:0007669"/>
    <property type="project" value="UniProtKB-SubCell"/>
</dbReference>
<dbReference type="InterPro" id="IPR010742">
    <property type="entry name" value="RCAF1"/>
</dbReference>
<proteinExistence type="inferred from homology"/>
<keyword evidence="6 7" id="KW-0472">Membrane</keyword>
<name>A0A5S6QPA4_TRIMR</name>
<evidence type="ECO:0000256" key="2">
    <source>
        <dbReference type="ARBA" id="ARBA00009436"/>
    </source>
</evidence>
<reference evidence="9" key="1">
    <citation type="submission" date="2019-12" db="UniProtKB">
        <authorList>
            <consortium name="WormBaseParasite"/>
        </authorList>
    </citation>
    <scope>IDENTIFICATION</scope>
</reference>
<feature type="transmembrane region" description="Helical" evidence="7">
    <location>
        <begin position="59"/>
        <end position="77"/>
    </location>
</feature>
<keyword evidence="5 7" id="KW-1133">Transmembrane helix</keyword>
<dbReference type="GO" id="GO:0097250">
    <property type="term" value="P:mitochondrial respirasome assembly"/>
    <property type="evidence" value="ECO:0007669"/>
    <property type="project" value="InterPro"/>
</dbReference>
<evidence type="ECO:0000256" key="7">
    <source>
        <dbReference type="SAM" id="Phobius"/>
    </source>
</evidence>
<dbReference type="STRING" id="70415.A0A5S6QPA4"/>
<evidence type="ECO:0000256" key="6">
    <source>
        <dbReference type="ARBA" id="ARBA00023136"/>
    </source>
</evidence>
<feature type="transmembrane region" description="Helical" evidence="7">
    <location>
        <begin position="97"/>
        <end position="117"/>
    </location>
</feature>
<keyword evidence="4" id="KW-0256">Endoplasmic reticulum</keyword>
<keyword evidence="3 7" id="KW-0812">Transmembrane</keyword>
<evidence type="ECO:0000313" key="8">
    <source>
        <dbReference type="Proteomes" id="UP000046395"/>
    </source>
</evidence>
<comment type="subcellular location">
    <subcellularLocation>
        <location evidence="1">Endoplasmic reticulum membrane</location>
        <topology evidence="1">Multi-pass membrane protein</topology>
    </subcellularLocation>
</comment>
<dbReference type="WBParaSite" id="TMUE_2000009186.1">
    <property type="protein sequence ID" value="TMUE_2000009186.1"/>
    <property type="gene ID" value="WBGene00300538"/>
</dbReference>
<comment type="similarity">
    <text evidence="2">Belongs to the EMC6 family.</text>
</comment>
<dbReference type="Pfam" id="PF07019">
    <property type="entry name" value="EMC6"/>
    <property type="match status" value="1"/>
</dbReference>
<evidence type="ECO:0000256" key="4">
    <source>
        <dbReference type="ARBA" id="ARBA00022824"/>
    </source>
</evidence>
<keyword evidence="8" id="KW-1185">Reference proteome</keyword>
<protein>
    <submittedName>
        <fullName evidence="9">Rab5-interacting protein</fullName>
    </submittedName>
</protein>